<proteinExistence type="inferred from homology"/>
<dbReference type="InterPro" id="IPR006842">
    <property type="entry name" value="Transposase_31"/>
</dbReference>
<protein>
    <submittedName>
        <fullName evidence="4">Rpn family recombination-promoting nuclease/putative transposase</fullName>
    </submittedName>
</protein>
<dbReference type="InterPro" id="IPR010106">
    <property type="entry name" value="RpnA"/>
</dbReference>
<reference evidence="4 5" key="1">
    <citation type="submission" date="2023-12" db="EMBL/GenBank/DDBJ databases">
        <authorList>
            <person name="Manesh M.J.H."/>
            <person name="Bing R.G."/>
            <person name="Willard D.J."/>
            <person name="Kelly R.M."/>
        </authorList>
    </citation>
    <scope>NUCLEOTIDE SEQUENCE [LARGE SCALE GENOMIC DNA]</scope>
    <source>
        <strain evidence="4 5">DSM 8977</strain>
    </source>
</reference>
<dbReference type="InterPro" id="IPR051699">
    <property type="entry name" value="Rpn/YhgA-like_nuclease"/>
</dbReference>
<accession>A0ABZ0TZF1</accession>
<dbReference type="PANTHER" id="PTHR34611:SF2">
    <property type="entry name" value="INACTIVE RECOMBINATION-PROMOTING NUCLEASE-LIKE PROTEIN RPNE-RELATED"/>
    <property type="match status" value="1"/>
</dbReference>
<sequence length="309" mass="36732">MNSDIPPMQHDTTFKLLLKDKKELLLLIKDILKYKWADSIEEDSIEFDDSEFVTQHLSQLRVDIVAKAKLKDTEVFFYILIENQSTVRRDMAQKILKYMVSLWWKELSKGAENLPPVIPIVVYNGINEKWNISTDLMEAFETFKDDVFRYRVVDVFEIDVKHILEQERDLLMPIVFYLEQVREDRDELIRRLFAVEKNLEKLSSENIERFLRWAYYIIRPRLTEEGREEYDRLSERVERGGGKNMGDFVSNVARLLDEAKTKDFKQGMRESQIKIAKKMILKGAKDEEIAEITELDIEEIKKLRKELLN</sequence>
<dbReference type="RefSeq" id="WP_082054682.1">
    <property type="nucleotide sequence ID" value="NZ_CP139957.1"/>
</dbReference>
<evidence type="ECO:0000256" key="2">
    <source>
        <dbReference type="SAM" id="Coils"/>
    </source>
</evidence>
<comment type="similarity">
    <text evidence="1">Belongs to the Rpn/YhgA-like nuclease family.</text>
</comment>
<dbReference type="NCBIfam" id="TIGR01784">
    <property type="entry name" value="T_den_put_tspse"/>
    <property type="match status" value="1"/>
</dbReference>
<dbReference type="Proteomes" id="UP001322744">
    <property type="component" value="Chromosome"/>
</dbReference>
<evidence type="ECO:0000313" key="4">
    <source>
        <dbReference type="EMBL" id="WPX08858.1"/>
    </source>
</evidence>
<dbReference type="EMBL" id="CP139957">
    <property type="protein sequence ID" value="WPX08858.1"/>
    <property type="molecule type" value="Genomic_DNA"/>
</dbReference>
<organism evidence="4 5">
    <name type="scientific">Anaerocellum danielii</name>
    <dbReference type="NCBI Taxonomy" id="1387557"/>
    <lineage>
        <taxon>Bacteria</taxon>
        <taxon>Bacillati</taxon>
        <taxon>Bacillota</taxon>
        <taxon>Bacillota incertae sedis</taxon>
        <taxon>Caldicellulosiruptorales</taxon>
        <taxon>Caldicellulosiruptoraceae</taxon>
        <taxon>Anaerocellum</taxon>
    </lineage>
</organism>
<evidence type="ECO:0000259" key="3">
    <source>
        <dbReference type="Pfam" id="PF04754"/>
    </source>
</evidence>
<keyword evidence="2" id="KW-0175">Coiled coil</keyword>
<name>A0ABZ0TZF1_9FIRM</name>
<dbReference type="Pfam" id="PF04754">
    <property type="entry name" value="Transposase_31"/>
    <property type="match status" value="1"/>
</dbReference>
<keyword evidence="5" id="KW-1185">Reference proteome</keyword>
<feature type="coiled-coil region" evidence="2">
    <location>
        <begin position="178"/>
        <end position="205"/>
    </location>
</feature>
<evidence type="ECO:0000256" key="1">
    <source>
        <dbReference type="ARBA" id="ARBA00009787"/>
    </source>
</evidence>
<dbReference type="PANTHER" id="PTHR34611">
    <property type="match status" value="1"/>
</dbReference>
<gene>
    <name evidence="4" type="ORF">SOJ16_000014</name>
</gene>
<evidence type="ECO:0000313" key="5">
    <source>
        <dbReference type="Proteomes" id="UP001322744"/>
    </source>
</evidence>
<feature type="domain" description="Transposase (putative) YhgA-like" evidence="3">
    <location>
        <begin position="9"/>
        <end position="201"/>
    </location>
</feature>